<sequence>MKNAVNKPYFSRITPFPRAKLPLAMAVCGLLLAGAGCERKQVETEVEQSAPAATVPAVNVAAAEAFSSEYWQAGQAQVIDAAAAAQALARAVAQLLESPTEDSLETAKLAWLDAHREMAASMPFIKVAFSPADLQQSGNELLLALDSWPAQAGYLDTVPGYSSSGIVNDTAIELTLANLRKQHRLTAHEEASTGFHALEIMLWGPTSERSAEQFVAASGGEQPEALAANRRRELTRLIAQGIDEDLAQLSARWPVTANDLSQRYLAQAPVARVQRIRSAHLDMLRNEVLPRLPESSESDVESGHAADSKQALLAMLRNLQACWLPEGGGGLADLLLDRHQTAALAKTFGELEERLLKMEDPIELAAPAELQRSRQQVDALIGLISGDTQVPARDEEMTPVSLQAPEE</sequence>
<gene>
    <name evidence="4" type="ORF">R5R33_11940</name>
</gene>
<comment type="subcellular location">
    <subcellularLocation>
        <location evidence="1">Cell envelope</location>
    </subcellularLocation>
</comment>
<reference evidence="4 5" key="1">
    <citation type="submission" date="2023-10" db="EMBL/GenBank/DDBJ databases">
        <title>Description of Microbulbifer bruguierae sp. nov., isolated from the sediments of mangrove plant Bruguiera sexangula and comparative genomic analyses of the genus Microbulbifer.</title>
        <authorList>
            <person name="Long M."/>
        </authorList>
    </citation>
    <scope>NUCLEOTIDE SEQUENCE [LARGE SCALE GENOMIC DNA]</scope>
    <source>
        <strain evidence="4 5">SPO729</strain>
    </source>
</reference>
<keyword evidence="5" id="KW-1185">Reference proteome</keyword>
<dbReference type="Pfam" id="PF09375">
    <property type="entry name" value="Peptidase_M75"/>
    <property type="match status" value="1"/>
</dbReference>
<dbReference type="InterPro" id="IPR038352">
    <property type="entry name" value="Imelysin_sf"/>
</dbReference>
<organism evidence="4 5">
    <name type="scientific">Microbulbifer pacificus</name>
    <dbReference type="NCBI Taxonomy" id="407164"/>
    <lineage>
        <taxon>Bacteria</taxon>
        <taxon>Pseudomonadati</taxon>
        <taxon>Pseudomonadota</taxon>
        <taxon>Gammaproteobacteria</taxon>
        <taxon>Cellvibrionales</taxon>
        <taxon>Microbulbiferaceae</taxon>
        <taxon>Microbulbifer</taxon>
    </lineage>
</organism>
<evidence type="ECO:0000256" key="1">
    <source>
        <dbReference type="ARBA" id="ARBA00004196"/>
    </source>
</evidence>
<feature type="domain" description="Imelysin-like" evidence="3">
    <location>
        <begin position="80"/>
        <end position="381"/>
    </location>
</feature>
<name>A0AAU0MX63_9GAMM</name>
<accession>A0AAU0MX63</accession>
<dbReference type="AlphaFoldDB" id="A0AAU0MX63"/>
<proteinExistence type="predicted"/>
<evidence type="ECO:0000313" key="5">
    <source>
        <dbReference type="Proteomes" id="UP001302477"/>
    </source>
</evidence>
<evidence type="ECO:0000256" key="2">
    <source>
        <dbReference type="ARBA" id="ARBA00022729"/>
    </source>
</evidence>
<protein>
    <submittedName>
        <fullName evidence="4">Imelysin family protein</fullName>
    </submittedName>
</protein>
<evidence type="ECO:0000259" key="3">
    <source>
        <dbReference type="Pfam" id="PF09375"/>
    </source>
</evidence>
<dbReference type="Gene3D" id="1.20.1420.20">
    <property type="entry name" value="M75 peptidase, HXXE motif"/>
    <property type="match status" value="1"/>
</dbReference>
<dbReference type="Proteomes" id="UP001302477">
    <property type="component" value="Chromosome"/>
</dbReference>
<keyword evidence="2" id="KW-0732">Signal</keyword>
<dbReference type="KEGG" id="mpaf:R5R33_11940"/>
<dbReference type="EMBL" id="CP137555">
    <property type="protein sequence ID" value="WOX04451.1"/>
    <property type="molecule type" value="Genomic_DNA"/>
</dbReference>
<evidence type="ECO:0000313" key="4">
    <source>
        <dbReference type="EMBL" id="WOX04451.1"/>
    </source>
</evidence>
<dbReference type="RefSeq" id="WP_318952929.1">
    <property type="nucleotide sequence ID" value="NZ_CP137555.1"/>
</dbReference>
<dbReference type="InterPro" id="IPR018976">
    <property type="entry name" value="Imelysin-like"/>
</dbReference>
<dbReference type="GO" id="GO:0030313">
    <property type="term" value="C:cell envelope"/>
    <property type="evidence" value="ECO:0007669"/>
    <property type="project" value="UniProtKB-SubCell"/>
</dbReference>